<dbReference type="STRING" id="261654.GA0070611_3528"/>
<feature type="transmembrane region" description="Helical" evidence="2">
    <location>
        <begin position="27"/>
        <end position="48"/>
    </location>
</feature>
<sequence>MAGVLATVTGLWAYALGHLALLVERPGGLLAGAAVVAAALLLATLLALRSRALPGAPRSARAATAWRARSRGRRVPRQADPDAAGRPRPRAPGHHPSVA</sequence>
<feature type="region of interest" description="Disordered" evidence="1">
    <location>
        <begin position="54"/>
        <end position="99"/>
    </location>
</feature>
<keyword evidence="2" id="KW-1133">Transmembrane helix</keyword>
<evidence type="ECO:0000256" key="1">
    <source>
        <dbReference type="SAM" id="MobiDB-lite"/>
    </source>
</evidence>
<name>A0A1A8ZSM3_9ACTN</name>
<evidence type="ECO:0000313" key="4">
    <source>
        <dbReference type="Proteomes" id="UP000199385"/>
    </source>
</evidence>
<dbReference type="AlphaFoldDB" id="A0A1A8ZSM3"/>
<protein>
    <submittedName>
        <fullName evidence="3">Uncharacterized protein</fullName>
    </submittedName>
</protein>
<dbReference type="PATRIC" id="fig|261654.4.peg.3585"/>
<organism evidence="3 4">
    <name type="scientific">Micromonospora auratinigra</name>
    <dbReference type="NCBI Taxonomy" id="261654"/>
    <lineage>
        <taxon>Bacteria</taxon>
        <taxon>Bacillati</taxon>
        <taxon>Actinomycetota</taxon>
        <taxon>Actinomycetes</taxon>
        <taxon>Micromonosporales</taxon>
        <taxon>Micromonosporaceae</taxon>
        <taxon>Micromonospora</taxon>
    </lineage>
</organism>
<gene>
    <name evidence="3" type="ORF">GA0070611_3528</name>
</gene>
<keyword evidence="2" id="KW-0812">Transmembrane</keyword>
<dbReference type="EMBL" id="LT594323">
    <property type="protein sequence ID" value="SBT46869.1"/>
    <property type="molecule type" value="Genomic_DNA"/>
</dbReference>
<keyword evidence="4" id="KW-1185">Reference proteome</keyword>
<dbReference type="InterPro" id="IPR045635">
    <property type="entry name" value="DUF6412"/>
</dbReference>
<feature type="compositionally biased region" description="Low complexity" evidence="1">
    <location>
        <begin position="54"/>
        <end position="67"/>
    </location>
</feature>
<proteinExistence type="predicted"/>
<dbReference type="RefSeq" id="WP_231921153.1">
    <property type="nucleotide sequence ID" value="NZ_LT594323.1"/>
</dbReference>
<accession>A0A1A8ZSM3</accession>
<dbReference type="Proteomes" id="UP000199385">
    <property type="component" value="Chromosome I"/>
</dbReference>
<dbReference type="Pfam" id="PF19950">
    <property type="entry name" value="DUF6412"/>
    <property type="match status" value="1"/>
</dbReference>
<evidence type="ECO:0000256" key="2">
    <source>
        <dbReference type="SAM" id="Phobius"/>
    </source>
</evidence>
<evidence type="ECO:0000313" key="3">
    <source>
        <dbReference type="EMBL" id="SBT46869.1"/>
    </source>
</evidence>
<keyword evidence="2" id="KW-0472">Membrane</keyword>
<reference evidence="4" key="1">
    <citation type="submission" date="2016-06" db="EMBL/GenBank/DDBJ databases">
        <authorList>
            <person name="Varghese N."/>
            <person name="Submissions Spin"/>
        </authorList>
    </citation>
    <scope>NUCLEOTIDE SEQUENCE [LARGE SCALE GENOMIC DNA]</scope>
    <source>
        <strain evidence="4">DSM 44815</strain>
    </source>
</reference>